<protein>
    <submittedName>
        <fullName evidence="1">Arginine deiminase-related protein</fullName>
    </submittedName>
</protein>
<dbReference type="InterPro" id="IPR014541">
    <property type="entry name" value="Amdntrnsf_FN0238"/>
</dbReference>
<gene>
    <name evidence="1" type="ORF">GCM10023184_34070</name>
</gene>
<dbReference type="PIRSF" id="PIRSF028188">
    <property type="entry name" value="Amdntrnsf_FN0238"/>
    <property type="match status" value="1"/>
</dbReference>
<organism evidence="1 2">
    <name type="scientific">Flaviaesturariibacter amylovorans</name>
    <dbReference type="NCBI Taxonomy" id="1084520"/>
    <lineage>
        <taxon>Bacteria</taxon>
        <taxon>Pseudomonadati</taxon>
        <taxon>Bacteroidota</taxon>
        <taxon>Chitinophagia</taxon>
        <taxon>Chitinophagales</taxon>
        <taxon>Chitinophagaceae</taxon>
        <taxon>Flaviaestuariibacter</taxon>
    </lineage>
</organism>
<dbReference type="Proteomes" id="UP001501725">
    <property type="component" value="Unassembled WGS sequence"/>
</dbReference>
<dbReference type="PANTHER" id="PTHR43224:SF1">
    <property type="entry name" value="AMIDINOTRANSFERASE"/>
    <property type="match status" value="1"/>
</dbReference>
<proteinExistence type="predicted"/>
<name>A0ABP8HDX2_9BACT</name>
<dbReference type="NCBIfam" id="NF046062">
    <property type="entry name" value="citrull_CtlX"/>
    <property type="match status" value="1"/>
</dbReference>
<dbReference type="PANTHER" id="PTHR43224">
    <property type="entry name" value="AMIDINOTRANSFERASE"/>
    <property type="match status" value="1"/>
</dbReference>
<keyword evidence="2" id="KW-1185">Reference proteome</keyword>
<evidence type="ECO:0000313" key="1">
    <source>
        <dbReference type="EMBL" id="GAA4337960.1"/>
    </source>
</evidence>
<evidence type="ECO:0000313" key="2">
    <source>
        <dbReference type="Proteomes" id="UP001501725"/>
    </source>
</evidence>
<reference evidence="2" key="1">
    <citation type="journal article" date="2019" name="Int. J. Syst. Evol. Microbiol.">
        <title>The Global Catalogue of Microorganisms (GCM) 10K type strain sequencing project: providing services to taxonomists for standard genome sequencing and annotation.</title>
        <authorList>
            <consortium name="The Broad Institute Genomics Platform"/>
            <consortium name="The Broad Institute Genome Sequencing Center for Infectious Disease"/>
            <person name="Wu L."/>
            <person name="Ma J."/>
        </authorList>
    </citation>
    <scope>NUCLEOTIDE SEQUENCE [LARGE SCALE GENOMIC DNA]</scope>
    <source>
        <strain evidence="2">JCM 17919</strain>
    </source>
</reference>
<dbReference type="EMBL" id="BAABGY010000011">
    <property type="protein sequence ID" value="GAA4337960.1"/>
    <property type="molecule type" value="Genomic_DNA"/>
</dbReference>
<sequence>MSPLADKVLMVRPAAFCYNEQTAANNHFQQSTSLDPGALQQQALQEFDGMVRTLVAAGIEVLVVEDTPEPIKPDALFPNNWISTTPDGRIHLYPMFAPNRRAERRKGIVDLLQRQFNVGRVNDWSFLEEQEVFIEGTGSIVFDHAGRTAYAALSPRTDRAALSLVANAHGYEAVAFDAQDAAGRAIYHTNVLLSIGQHFALGCGAAFTNSEERTSVQERLSGSGHEWIDITFEEMAAFGANLLQVRNKKGDPCIVLSATAQRALAPEKLTLLEQQGTLVPVSVPTIETVNGGSVRCMLAEIFLEEKERR</sequence>
<dbReference type="Pfam" id="PF19420">
    <property type="entry name" value="DDAH_eukar"/>
    <property type="match status" value="1"/>
</dbReference>
<accession>A0ABP8HDX2</accession>
<dbReference type="SUPFAM" id="SSF55909">
    <property type="entry name" value="Pentein"/>
    <property type="match status" value="1"/>
</dbReference>
<comment type="caution">
    <text evidence="1">The sequence shown here is derived from an EMBL/GenBank/DDBJ whole genome shotgun (WGS) entry which is preliminary data.</text>
</comment>
<dbReference type="RefSeq" id="WP_345256995.1">
    <property type="nucleotide sequence ID" value="NZ_BAABGY010000011.1"/>
</dbReference>
<dbReference type="Gene3D" id="3.75.10.10">
    <property type="entry name" value="L-arginine/glycine Amidinotransferase, Chain A"/>
    <property type="match status" value="1"/>
</dbReference>